<dbReference type="Gene3D" id="1.40.20.10">
    <property type="entry name" value="CHAD domain"/>
    <property type="match status" value="1"/>
</dbReference>
<dbReference type="SUPFAM" id="SSF55154">
    <property type="entry name" value="CYTH-like phosphatases"/>
    <property type="match status" value="1"/>
</dbReference>
<proteinExistence type="predicted"/>
<dbReference type="PROSITE" id="PS51708">
    <property type="entry name" value="CHAD"/>
    <property type="match status" value="1"/>
</dbReference>
<comment type="caution">
    <text evidence="4">The sequence shown here is derived from an EMBL/GenBank/DDBJ whole genome shotgun (WGS) entry which is preliminary data.</text>
</comment>
<dbReference type="Gene3D" id="2.40.320.10">
    <property type="entry name" value="Hypothetical Protein Pfu-838710-001"/>
    <property type="match status" value="1"/>
</dbReference>
<dbReference type="PANTHER" id="PTHR39339">
    <property type="entry name" value="SLR1444 PROTEIN"/>
    <property type="match status" value="1"/>
</dbReference>
<sequence length="494" mass="54595">MTAPVSVVERERKFDLDPDQPVPRLAGTGPVADQRDPVETTLEATYFDTPDLRLTRARITLRRRTGGTDEGWHLKLPRPDGAREELHLPLDEGTAVPAQLAELVRPQLGDGELSAVVRLKTVRHSHDLVDADGTVLATLADDQVAGELAGDVLHLDGWRELEVELAPGAPPELLGTLAHALIAAGARPAYWPSKLRRVIAPRLPDKPPAPGRRATAGEVVLAYLRAQVAAIREHDQRVRRDAGDAVHQLRVAIRRTRSALTVFRRVLDRDATRALSAELKWAAGELSPARDTEVLYEHLSGQLTRLPGAAVVANAPARLRSRFEQRTTEARERVRTALRSGRYAALFESLDRLLAEPPLTERANAPARAALEQALKRAHGRLADHVARLTELAPGPELDAGLHEVRKKAKRARYAAEVVVPVAGKRLQRWQREVKALTKVLGEHHDSVVAREALRDLADDEGAFTFGVLYQRELDRGHRLHERFSRLWKGLGAP</sequence>
<name>A0ABP9QUZ4_9PSEU</name>
<dbReference type="Pfam" id="PF01928">
    <property type="entry name" value="CYTH"/>
    <property type="match status" value="1"/>
</dbReference>
<dbReference type="PANTHER" id="PTHR39339:SF1">
    <property type="entry name" value="CHAD DOMAIN-CONTAINING PROTEIN"/>
    <property type="match status" value="1"/>
</dbReference>
<dbReference type="SMART" id="SM01118">
    <property type="entry name" value="CYTH"/>
    <property type="match status" value="1"/>
</dbReference>
<dbReference type="EMBL" id="BAABIB010000079">
    <property type="protein sequence ID" value="GAA5167875.1"/>
    <property type="molecule type" value="Genomic_DNA"/>
</dbReference>
<accession>A0ABP9QUZ4</accession>
<dbReference type="Proteomes" id="UP001500192">
    <property type="component" value="Unassembled WGS sequence"/>
</dbReference>
<dbReference type="CDD" id="cd07374">
    <property type="entry name" value="CYTH-like_Pase"/>
    <property type="match status" value="1"/>
</dbReference>
<organism evidence="4 5">
    <name type="scientific">Amycolatopsis dongchuanensis</name>
    <dbReference type="NCBI Taxonomy" id="1070866"/>
    <lineage>
        <taxon>Bacteria</taxon>
        <taxon>Bacillati</taxon>
        <taxon>Actinomycetota</taxon>
        <taxon>Actinomycetes</taxon>
        <taxon>Pseudonocardiales</taxon>
        <taxon>Pseudonocardiaceae</taxon>
        <taxon>Amycolatopsis</taxon>
    </lineage>
</organism>
<protein>
    <submittedName>
        <fullName evidence="4">CYTH and CHAD domain-containing protein</fullName>
    </submittedName>
</protein>
<dbReference type="InterPro" id="IPR038186">
    <property type="entry name" value="CHAD_dom_sf"/>
</dbReference>
<evidence type="ECO:0000259" key="3">
    <source>
        <dbReference type="PROSITE" id="PS51708"/>
    </source>
</evidence>
<gene>
    <name evidence="4" type="ORF">GCM10023214_42740</name>
</gene>
<reference evidence="5" key="1">
    <citation type="journal article" date="2019" name="Int. J. Syst. Evol. Microbiol.">
        <title>The Global Catalogue of Microorganisms (GCM) 10K type strain sequencing project: providing services to taxonomists for standard genome sequencing and annotation.</title>
        <authorList>
            <consortium name="The Broad Institute Genomics Platform"/>
            <consortium name="The Broad Institute Genome Sequencing Center for Infectious Disease"/>
            <person name="Wu L."/>
            <person name="Ma J."/>
        </authorList>
    </citation>
    <scope>NUCLEOTIDE SEQUENCE [LARGE SCALE GENOMIC DNA]</scope>
    <source>
        <strain evidence="5">JCM 18054</strain>
    </source>
</reference>
<dbReference type="InterPro" id="IPR033469">
    <property type="entry name" value="CYTH-like_dom_sf"/>
</dbReference>
<feature type="region of interest" description="Disordered" evidence="1">
    <location>
        <begin position="1"/>
        <end position="34"/>
    </location>
</feature>
<evidence type="ECO:0000313" key="4">
    <source>
        <dbReference type="EMBL" id="GAA5167875.1"/>
    </source>
</evidence>
<dbReference type="PROSITE" id="PS51707">
    <property type="entry name" value="CYTH"/>
    <property type="match status" value="1"/>
</dbReference>
<evidence type="ECO:0000256" key="1">
    <source>
        <dbReference type="SAM" id="MobiDB-lite"/>
    </source>
</evidence>
<dbReference type="RefSeq" id="WP_346054708.1">
    <property type="nucleotide sequence ID" value="NZ_BAABIB010000079.1"/>
</dbReference>
<dbReference type="InterPro" id="IPR007899">
    <property type="entry name" value="CHAD_dom"/>
</dbReference>
<dbReference type="InterPro" id="IPR023577">
    <property type="entry name" value="CYTH_domain"/>
</dbReference>
<feature type="domain" description="CHAD" evidence="3">
    <location>
        <begin position="213"/>
        <end position="493"/>
    </location>
</feature>
<dbReference type="Pfam" id="PF05235">
    <property type="entry name" value="CHAD"/>
    <property type="match status" value="1"/>
</dbReference>
<evidence type="ECO:0000259" key="2">
    <source>
        <dbReference type="PROSITE" id="PS51707"/>
    </source>
</evidence>
<keyword evidence="5" id="KW-1185">Reference proteome</keyword>
<feature type="domain" description="CYTH" evidence="2">
    <location>
        <begin position="7"/>
        <end position="205"/>
    </location>
</feature>
<dbReference type="SMART" id="SM00880">
    <property type="entry name" value="CHAD"/>
    <property type="match status" value="1"/>
</dbReference>
<evidence type="ECO:0000313" key="5">
    <source>
        <dbReference type="Proteomes" id="UP001500192"/>
    </source>
</evidence>